<name>A0A1G6LBZ6_9ACTN</name>
<dbReference type="Proteomes" id="UP000199416">
    <property type="component" value="Unassembled WGS sequence"/>
</dbReference>
<dbReference type="EMBL" id="FMZF01000002">
    <property type="protein sequence ID" value="SDC40728.1"/>
    <property type="molecule type" value="Genomic_DNA"/>
</dbReference>
<accession>A0A1G6LBZ6</accession>
<evidence type="ECO:0000313" key="1">
    <source>
        <dbReference type="EMBL" id="SDC40728.1"/>
    </source>
</evidence>
<protein>
    <submittedName>
        <fullName evidence="1">Uncharacterized protein</fullName>
    </submittedName>
</protein>
<organism evidence="1 2">
    <name type="scientific">Geodermatophilus telluris</name>
    <dbReference type="NCBI Taxonomy" id="1190417"/>
    <lineage>
        <taxon>Bacteria</taxon>
        <taxon>Bacillati</taxon>
        <taxon>Actinomycetota</taxon>
        <taxon>Actinomycetes</taxon>
        <taxon>Geodermatophilales</taxon>
        <taxon>Geodermatophilaceae</taxon>
        <taxon>Geodermatophilus</taxon>
    </lineage>
</organism>
<sequence length="101" mass="10450">MDPLPDLREFDVHPFPLRVAVHWVEDGLQVELVVVTAADGSGYSSVPITSHTVPYAADRGSERSVDVGAAVEESLAVFAHRLARAVGGEGGSGSGSGPGRP</sequence>
<reference evidence="2" key="1">
    <citation type="submission" date="2016-10" db="EMBL/GenBank/DDBJ databases">
        <authorList>
            <person name="Varghese N."/>
            <person name="Submissions S."/>
        </authorList>
    </citation>
    <scope>NUCLEOTIDE SEQUENCE [LARGE SCALE GENOMIC DNA]</scope>
    <source>
        <strain evidence="2">DSM 45421</strain>
    </source>
</reference>
<proteinExistence type="predicted"/>
<dbReference type="AlphaFoldDB" id="A0A1G6LBZ6"/>
<gene>
    <name evidence="1" type="ORF">SAMN05660690_1311</name>
</gene>
<evidence type="ECO:0000313" key="2">
    <source>
        <dbReference type="Proteomes" id="UP000199416"/>
    </source>
</evidence>
<keyword evidence="2" id="KW-1185">Reference proteome</keyword>
<dbReference type="RefSeq" id="WP_245691919.1">
    <property type="nucleotide sequence ID" value="NZ_FMZF01000002.1"/>
</dbReference>